<dbReference type="PRINTS" id="PR00385">
    <property type="entry name" value="P450"/>
</dbReference>
<dbReference type="GO" id="GO:0005506">
    <property type="term" value="F:iron ion binding"/>
    <property type="evidence" value="ECO:0007669"/>
    <property type="project" value="InterPro"/>
</dbReference>
<comment type="cofactor">
    <cofactor evidence="1 6">
        <name>heme</name>
        <dbReference type="ChEBI" id="CHEBI:30413"/>
    </cofactor>
</comment>
<keyword evidence="3 6" id="KW-0349">Heme</keyword>
<dbReference type="InterPro" id="IPR050121">
    <property type="entry name" value="Cytochrome_P450_monoxygenase"/>
</dbReference>
<evidence type="ECO:0000256" key="5">
    <source>
        <dbReference type="ARBA" id="ARBA00023004"/>
    </source>
</evidence>
<comment type="caution">
    <text evidence="8">The sequence shown here is derived from an EMBL/GenBank/DDBJ whole genome shotgun (WGS) entry which is preliminary data.</text>
</comment>
<keyword evidence="7" id="KW-0812">Transmembrane</keyword>
<gene>
    <name evidence="8" type="ORF">TRIVIDRAFT_151337</name>
</gene>
<dbReference type="STRING" id="413071.G9MU61"/>
<dbReference type="eggNOG" id="KOG0159">
    <property type="taxonomic scope" value="Eukaryota"/>
</dbReference>
<evidence type="ECO:0000256" key="3">
    <source>
        <dbReference type="ARBA" id="ARBA00022617"/>
    </source>
</evidence>
<reference evidence="8 9" key="1">
    <citation type="journal article" date="2011" name="Genome Biol.">
        <title>Comparative genome sequence analysis underscores mycoparasitism as the ancestral life style of Trichoderma.</title>
        <authorList>
            <person name="Kubicek C.P."/>
            <person name="Herrera-Estrella A."/>
            <person name="Seidl-Seiboth V."/>
            <person name="Martinez D.A."/>
            <person name="Druzhinina I.S."/>
            <person name="Thon M."/>
            <person name="Zeilinger S."/>
            <person name="Casas-Flores S."/>
            <person name="Horwitz B.A."/>
            <person name="Mukherjee P.K."/>
            <person name="Mukherjee M."/>
            <person name="Kredics L."/>
            <person name="Alcaraz L.D."/>
            <person name="Aerts A."/>
            <person name="Antal Z."/>
            <person name="Atanasova L."/>
            <person name="Cervantes-Badillo M.G."/>
            <person name="Challacombe J."/>
            <person name="Chertkov O."/>
            <person name="McCluskey K."/>
            <person name="Coulpier F."/>
            <person name="Deshpande N."/>
            <person name="von Doehren H."/>
            <person name="Ebbole D.J."/>
            <person name="Esquivel-Naranjo E.U."/>
            <person name="Fekete E."/>
            <person name="Flipphi M."/>
            <person name="Glaser F."/>
            <person name="Gomez-Rodriguez E.Y."/>
            <person name="Gruber S."/>
            <person name="Han C."/>
            <person name="Henrissat B."/>
            <person name="Hermosa R."/>
            <person name="Hernandez-Onate M."/>
            <person name="Karaffa L."/>
            <person name="Kosti I."/>
            <person name="Le Crom S."/>
            <person name="Lindquist E."/>
            <person name="Lucas S."/>
            <person name="Luebeck M."/>
            <person name="Luebeck P.S."/>
            <person name="Margeot A."/>
            <person name="Metz B."/>
            <person name="Misra M."/>
            <person name="Nevalainen H."/>
            <person name="Omann M."/>
            <person name="Packer N."/>
            <person name="Perrone G."/>
            <person name="Uresti-Rivera E.E."/>
            <person name="Salamov A."/>
            <person name="Schmoll M."/>
            <person name="Seiboth B."/>
            <person name="Shapiro H."/>
            <person name="Sukno S."/>
            <person name="Tamayo-Ramos J.A."/>
            <person name="Tisch D."/>
            <person name="Wiest A."/>
            <person name="Wilkinson H.H."/>
            <person name="Zhang M."/>
            <person name="Coutinho P.M."/>
            <person name="Kenerley C.M."/>
            <person name="Monte E."/>
            <person name="Baker S.E."/>
            <person name="Grigoriev I.V."/>
        </authorList>
    </citation>
    <scope>NUCLEOTIDE SEQUENCE [LARGE SCALE GENOMIC DNA]</scope>
    <source>
        <strain evidence="9">Gv29-8 / FGSC 10586</strain>
    </source>
</reference>
<dbReference type="GO" id="GO:0020037">
    <property type="term" value="F:heme binding"/>
    <property type="evidence" value="ECO:0007669"/>
    <property type="project" value="InterPro"/>
</dbReference>
<protein>
    <recommendedName>
        <fullName evidence="10">Cytochrome P450 monooxygenase</fullName>
    </recommendedName>
</protein>
<dbReference type="SUPFAM" id="SSF48264">
    <property type="entry name" value="Cytochrome P450"/>
    <property type="match status" value="1"/>
</dbReference>
<dbReference type="HOGENOM" id="CLU_025001_1_0_1"/>
<dbReference type="PANTHER" id="PTHR24305">
    <property type="entry name" value="CYTOCHROME P450"/>
    <property type="match status" value="1"/>
</dbReference>
<dbReference type="GeneID" id="25788129"/>
<dbReference type="RefSeq" id="XP_013956207.1">
    <property type="nucleotide sequence ID" value="XM_014100732.1"/>
</dbReference>
<dbReference type="InParanoid" id="G9MU61"/>
<name>G9MU61_HYPVG</name>
<feature type="transmembrane region" description="Helical" evidence="7">
    <location>
        <begin position="7"/>
        <end position="26"/>
    </location>
</feature>
<dbReference type="GO" id="GO:0004497">
    <property type="term" value="F:monooxygenase activity"/>
    <property type="evidence" value="ECO:0007669"/>
    <property type="project" value="InterPro"/>
</dbReference>
<keyword evidence="9" id="KW-1185">Reference proteome</keyword>
<accession>G9MU61</accession>
<dbReference type="AlphaFoldDB" id="G9MU61"/>
<dbReference type="GO" id="GO:0016705">
    <property type="term" value="F:oxidoreductase activity, acting on paired donors, with incorporation or reduction of molecular oxygen"/>
    <property type="evidence" value="ECO:0007669"/>
    <property type="project" value="InterPro"/>
</dbReference>
<evidence type="ECO:0000256" key="1">
    <source>
        <dbReference type="ARBA" id="ARBA00001971"/>
    </source>
</evidence>
<evidence type="ECO:0000313" key="8">
    <source>
        <dbReference type="EMBL" id="EHK22014.1"/>
    </source>
</evidence>
<dbReference type="InterPro" id="IPR036396">
    <property type="entry name" value="Cyt_P450_sf"/>
</dbReference>
<keyword evidence="7" id="KW-0472">Membrane</keyword>
<dbReference type="Gene3D" id="1.10.630.10">
    <property type="entry name" value="Cytochrome P450"/>
    <property type="match status" value="1"/>
</dbReference>
<keyword evidence="7" id="KW-1133">Transmembrane helix</keyword>
<evidence type="ECO:0000256" key="2">
    <source>
        <dbReference type="ARBA" id="ARBA00010617"/>
    </source>
</evidence>
<organism evidence="8 9">
    <name type="scientific">Hypocrea virens (strain Gv29-8 / FGSC 10586)</name>
    <name type="common">Gliocladium virens</name>
    <name type="synonym">Trichoderma virens</name>
    <dbReference type="NCBI Taxonomy" id="413071"/>
    <lineage>
        <taxon>Eukaryota</taxon>
        <taxon>Fungi</taxon>
        <taxon>Dikarya</taxon>
        <taxon>Ascomycota</taxon>
        <taxon>Pezizomycotina</taxon>
        <taxon>Sordariomycetes</taxon>
        <taxon>Hypocreomycetidae</taxon>
        <taxon>Hypocreales</taxon>
        <taxon>Hypocreaceae</taxon>
        <taxon>Trichoderma</taxon>
    </lineage>
</organism>
<dbReference type="Proteomes" id="UP000007115">
    <property type="component" value="Unassembled WGS sequence"/>
</dbReference>
<evidence type="ECO:0000313" key="9">
    <source>
        <dbReference type="Proteomes" id="UP000007115"/>
    </source>
</evidence>
<dbReference type="Pfam" id="PF00067">
    <property type="entry name" value="p450"/>
    <property type="match status" value="2"/>
</dbReference>
<sequence length="574" mass="64152">MQEASPYFAYAGGAIVALYLLYRWALPKPIPGIPYNPEAIRSLLGDVPSMVQHVGKTQEVHSWMSAQNVKLKSPIVQLFNRPFGRPCVVVTDFPEAQDILVRRTKEFDRSKFIADVSGGIVPESHFVMQTNDKFRKHRKWIQGIMATGFLQDIAAPFVHAAGLDLLQLWEEKARLSKGHAFAAANDVYCTTMDSIWPIVFGKDPANSNSKAQLRLYLTVKEVDVPSDPDAPITLPKAPHPDIMQSILNIMHSVEACIKSPVPALAHWMLRQTPTLKKSFRDKDELIQKEIRRAVDRAMAASKDGKEAQVQCAIDDIVIREFQLADKENRSPEFFSRGISDEILGFVVGAQDTTATSVTWALKYLADHQDVQTKLRNELRKAHSEAAADGRAPSAAEITTTIIHYRDAVVEEIFRCSLTEASSVRTAVVDTQVLGCFIPKGTEVFLMGNGPGFFSPEFEIDDSLRTKSSLESKDKVGSWEHSDMAIFNPDRWLVTNAAGQTEFDAAAGPMLTFGLGERGCYGRRMAYVQMKQLLTLIVWKFELHKCPEALSSYAATDKMAHMPQFCYIRPVKAKW</sequence>
<evidence type="ECO:0000256" key="7">
    <source>
        <dbReference type="SAM" id="Phobius"/>
    </source>
</evidence>
<dbReference type="VEuPathDB" id="FungiDB:TRIVIDRAFT_151337"/>
<keyword evidence="4 6" id="KW-0479">Metal-binding</keyword>
<comment type="similarity">
    <text evidence="2">Belongs to the cytochrome P450 family.</text>
</comment>
<dbReference type="OMA" id="EWDRSDM"/>
<evidence type="ECO:0000256" key="4">
    <source>
        <dbReference type="ARBA" id="ARBA00022723"/>
    </source>
</evidence>
<dbReference type="PRINTS" id="PR00463">
    <property type="entry name" value="EP450I"/>
</dbReference>
<dbReference type="PANTHER" id="PTHR24305:SF232">
    <property type="entry name" value="P450, PUTATIVE (EUROFUNG)-RELATED"/>
    <property type="match status" value="1"/>
</dbReference>
<dbReference type="EMBL" id="ABDF02000045">
    <property type="protein sequence ID" value="EHK22014.1"/>
    <property type="molecule type" value="Genomic_DNA"/>
</dbReference>
<proteinExistence type="inferred from homology"/>
<dbReference type="InterPro" id="IPR002401">
    <property type="entry name" value="Cyt_P450_E_grp-I"/>
</dbReference>
<dbReference type="InterPro" id="IPR001128">
    <property type="entry name" value="Cyt_P450"/>
</dbReference>
<feature type="binding site" description="axial binding residue" evidence="6">
    <location>
        <position position="519"/>
    </location>
    <ligand>
        <name>heme</name>
        <dbReference type="ChEBI" id="CHEBI:30413"/>
    </ligand>
    <ligandPart>
        <name>Fe</name>
        <dbReference type="ChEBI" id="CHEBI:18248"/>
    </ligandPart>
</feature>
<keyword evidence="5 6" id="KW-0408">Iron</keyword>
<evidence type="ECO:0008006" key="10">
    <source>
        <dbReference type="Google" id="ProtNLM"/>
    </source>
</evidence>
<dbReference type="OrthoDB" id="1470350at2759"/>
<evidence type="ECO:0000256" key="6">
    <source>
        <dbReference type="PIRSR" id="PIRSR602401-1"/>
    </source>
</evidence>